<dbReference type="RefSeq" id="WP_098252122.1">
    <property type="nucleotide sequence ID" value="NZ_NTYD01000002.1"/>
</dbReference>
<dbReference type="InterPro" id="IPR029063">
    <property type="entry name" value="SAM-dependent_MTases_sf"/>
</dbReference>
<dbReference type="InterPro" id="IPR050723">
    <property type="entry name" value="CFA/CMAS"/>
</dbReference>
<comment type="caution">
    <text evidence="2">The sequence shown here is derived from an EMBL/GenBank/DDBJ whole genome shotgun (WGS) entry which is preliminary data.</text>
</comment>
<dbReference type="Pfam" id="PF13847">
    <property type="entry name" value="Methyltransf_31"/>
    <property type="match status" value="1"/>
</dbReference>
<organism evidence="2 3">
    <name type="scientific">Bacillus cereus</name>
    <dbReference type="NCBI Taxonomy" id="1396"/>
    <lineage>
        <taxon>Bacteria</taxon>
        <taxon>Bacillati</taxon>
        <taxon>Bacillota</taxon>
        <taxon>Bacilli</taxon>
        <taxon>Bacillales</taxon>
        <taxon>Bacillaceae</taxon>
        <taxon>Bacillus</taxon>
        <taxon>Bacillus cereus group</taxon>
    </lineage>
</organism>
<keyword evidence="2" id="KW-0489">Methyltransferase</keyword>
<dbReference type="AlphaFoldDB" id="A0A2A8JC36"/>
<gene>
    <name evidence="2" type="ORF">COD19_00135</name>
</gene>
<proteinExistence type="predicted"/>
<evidence type="ECO:0000259" key="1">
    <source>
        <dbReference type="Pfam" id="PF13847"/>
    </source>
</evidence>
<dbReference type="Gene3D" id="2.20.25.110">
    <property type="entry name" value="S-adenosyl-L-methionine-dependent methyltransferases"/>
    <property type="match status" value="1"/>
</dbReference>
<dbReference type="GO" id="GO:0008168">
    <property type="term" value="F:methyltransferase activity"/>
    <property type="evidence" value="ECO:0007669"/>
    <property type="project" value="UniProtKB-KW"/>
</dbReference>
<accession>A0A2A8JC36</accession>
<dbReference type="Proteomes" id="UP000225766">
    <property type="component" value="Unassembled WGS sequence"/>
</dbReference>
<keyword evidence="2" id="KW-0808">Transferase</keyword>
<dbReference type="SUPFAM" id="SSF53335">
    <property type="entry name" value="S-adenosyl-L-methionine-dependent methyltransferases"/>
    <property type="match status" value="1"/>
</dbReference>
<dbReference type="GO" id="GO:0032259">
    <property type="term" value="P:methylation"/>
    <property type="evidence" value="ECO:0007669"/>
    <property type="project" value="UniProtKB-KW"/>
</dbReference>
<reference evidence="2 3" key="1">
    <citation type="submission" date="2017-09" db="EMBL/GenBank/DDBJ databases">
        <title>Large-scale bioinformatics analysis of Bacillus genomes uncovers conserved roles of natural products in bacterial physiology.</title>
        <authorList>
            <consortium name="Agbiome Team Llc"/>
            <person name="Bleich R.M."/>
            <person name="Grubbs K.J."/>
            <person name="Santa Maria K.C."/>
            <person name="Allen S.E."/>
            <person name="Farag S."/>
            <person name="Shank E.A."/>
            <person name="Bowers A."/>
        </authorList>
    </citation>
    <scope>NUCLEOTIDE SEQUENCE [LARGE SCALE GENOMIC DNA]</scope>
    <source>
        <strain evidence="2 3">AFS040105</strain>
    </source>
</reference>
<dbReference type="EMBL" id="NUMG01000001">
    <property type="protein sequence ID" value="PGU07693.1"/>
    <property type="molecule type" value="Genomic_DNA"/>
</dbReference>
<dbReference type="PANTHER" id="PTHR43667">
    <property type="entry name" value="CYCLOPROPANE-FATTY-ACYL-PHOSPHOLIPID SYNTHASE"/>
    <property type="match status" value="1"/>
</dbReference>
<dbReference type="InterPro" id="IPR025714">
    <property type="entry name" value="Methyltranfer_dom"/>
</dbReference>
<evidence type="ECO:0000313" key="3">
    <source>
        <dbReference type="Proteomes" id="UP000225766"/>
    </source>
</evidence>
<sequence>MHTYYGELCTKVYESDKSIAGGKELEFYLSFVKDKNMKVLEPMCGNGRMLIPFMQNGIDIVGFDLSVEMLKVCREKAEKFNLKPVISQERIENFHGDKKYDLIMIPIGSFSLLPDNLVDVSLQNMKNNLNENGKFLLTVVLGGNKEEEILDWIETNRKEIKNELIVEYRKVSNDDVQKLLNIKLKYEIIHDEKIVQTEIMDFPIRLYELKEFENILINNGFSQVVIHEIKDGYGEGNSFHVFECSI</sequence>
<protein>
    <submittedName>
        <fullName evidence="2">SAM-dependent methyltransferase</fullName>
    </submittedName>
</protein>
<dbReference type="PANTHER" id="PTHR43667:SF2">
    <property type="entry name" value="FATTY ACID C-METHYL TRANSFERASE"/>
    <property type="match status" value="1"/>
</dbReference>
<evidence type="ECO:0000313" key="2">
    <source>
        <dbReference type="EMBL" id="PGU07693.1"/>
    </source>
</evidence>
<dbReference type="CDD" id="cd02440">
    <property type="entry name" value="AdoMet_MTases"/>
    <property type="match status" value="1"/>
</dbReference>
<name>A0A2A8JC36_BACCE</name>
<feature type="domain" description="Methyltransferase" evidence="1">
    <location>
        <begin position="33"/>
        <end position="159"/>
    </location>
</feature>
<dbReference type="Gene3D" id="3.40.50.150">
    <property type="entry name" value="Vaccinia Virus protein VP39"/>
    <property type="match status" value="1"/>
</dbReference>